<keyword evidence="9 10" id="KW-0066">ATP synthesis</keyword>
<evidence type="ECO:0000256" key="9">
    <source>
        <dbReference type="ARBA" id="ARBA00023310"/>
    </source>
</evidence>
<dbReference type="PIRSF" id="PIRSF039089">
    <property type="entry name" value="ATP_synthase_gamma"/>
    <property type="match status" value="1"/>
</dbReference>
<proteinExistence type="inferred from homology"/>
<keyword evidence="5 10" id="KW-0375">Hydrogen ion transport</keyword>
<keyword evidence="10" id="KW-1003">Cell membrane</keyword>
<dbReference type="PANTHER" id="PTHR11693">
    <property type="entry name" value="ATP SYNTHASE GAMMA CHAIN"/>
    <property type="match status" value="1"/>
</dbReference>
<dbReference type="Pfam" id="PF00231">
    <property type="entry name" value="ATP-synt"/>
    <property type="match status" value="1"/>
</dbReference>
<keyword evidence="6 10" id="KW-0406">Ion transport</keyword>
<comment type="similarity">
    <text evidence="3 10">Belongs to the ATPase gamma chain family.</text>
</comment>
<comment type="function">
    <text evidence="1 10">Produces ATP from ADP in the presence of a proton gradient across the membrane. The gamma chain is believed to be important in regulating ATPase activity and the flow of protons through the CF(0) complex.</text>
</comment>
<keyword evidence="12" id="KW-1185">Reference proteome</keyword>
<evidence type="ECO:0000256" key="1">
    <source>
        <dbReference type="ARBA" id="ARBA00003456"/>
    </source>
</evidence>
<evidence type="ECO:0000256" key="2">
    <source>
        <dbReference type="ARBA" id="ARBA00004170"/>
    </source>
</evidence>
<comment type="caution">
    <text evidence="11">The sequence shown here is derived from an EMBL/GenBank/DDBJ whole genome shotgun (WGS) entry which is preliminary data.</text>
</comment>
<comment type="subcellular location">
    <subcellularLocation>
        <location evidence="10">Cell membrane</location>
        <topology evidence="10">Peripheral membrane protein</topology>
    </subcellularLocation>
    <subcellularLocation>
        <location evidence="2">Membrane</location>
        <topology evidence="2">Peripheral membrane protein</topology>
    </subcellularLocation>
</comment>
<keyword evidence="4 10" id="KW-0813">Transport</keyword>
<keyword evidence="8 10" id="KW-0139">CF(1)</keyword>
<gene>
    <name evidence="10" type="primary">atpG</name>
    <name evidence="11" type="ORF">M4Z11_00795</name>
</gene>
<accession>A0ABT0P742</accession>
<dbReference type="NCBIfam" id="TIGR01146">
    <property type="entry name" value="ATPsyn_F1gamma"/>
    <property type="match status" value="1"/>
</dbReference>
<sequence length="303" mass="33285">MASLKDLRDRIASVKATQKITKAMQMVAAAKLHRAQEAAKSARPYAQHMATLLAHVSADLDPVDAPPLMCGTGRDDKHLLVVCTAERGLCGAFNTQIVRRAREHINDLLSTGKTVKILTVGKKGADILLRDFKALMIDHIDLRSVKQISFAEAAKVSQCIIDLFNEGVFDVCTLFYSEFVSVVNQCPKAINLIPVDTQKEFSDEVGGIRKEKESEIVQSAVYDYEPDAVSLVDELVSRNLSIQVFHALLENVAGEMGAKMSAMDNASRNAGEMINKLTVRYNRQRQAQITTELIEIIAGAEAL</sequence>
<dbReference type="PROSITE" id="PS00153">
    <property type="entry name" value="ATPASE_GAMMA"/>
    <property type="match status" value="1"/>
</dbReference>
<dbReference type="Proteomes" id="UP001523003">
    <property type="component" value="Unassembled WGS sequence"/>
</dbReference>
<dbReference type="InterPro" id="IPR000131">
    <property type="entry name" value="ATP_synth_F1_gsu"/>
</dbReference>
<dbReference type="EMBL" id="JAMCOF010000001">
    <property type="protein sequence ID" value="MCL6229164.1"/>
    <property type="molecule type" value="Genomic_DNA"/>
</dbReference>
<dbReference type="Gene3D" id="1.10.287.80">
    <property type="entry name" value="ATP synthase, gamma subunit, helix hairpin domain"/>
    <property type="match status" value="1"/>
</dbReference>
<evidence type="ECO:0000256" key="10">
    <source>
        <dbReference type="HAMAP-Rule" id="MF_00815"/>
    </source>
</evidence>
<evidence type="ECO:0000256" key="6">
    <source>
        <dbReference type="ARBA" id="ARBA00023065"/>
    </source>
</evidence>
<evidence type="ECO:0000256" key="5">
    <source>
        <dbReference type="ARBA" id="ARBA00022781"/>
    </source>
</evidence>
<evidence type="ECO:0000256" key="3">
    <source>
        <dbReference type="ARBA" id="ARBA00007681"/>
    </source>
</evidence>
<dbReference type="InterPro" id="IPR035968">
    <property type="entry name" value="ATP_synth_F1_ATPase_gsu"/>
</dbReference>
<dbReference type="NCBIfam" id="NF004146">
    <property type="entry name" value="PRK05621.1-4"/>
    <property type="match status" value="1"/>
</dbReference>
<evidence type="ECO:0000313" key="11">
    <source>
        <dbReference type="EMBL" id="MCL6229164.1"/>
    </source>
</evidence>
<evidence type="ECO:0000256" key="4">
    <source>
        <dbReference type="ARBA" id="ARBA00022448"/>
    </source>
</evidence>
<evidence type="ECO:0000256" key="7">
    <source>
        <dbReference type="ARBA" id="ARBA00023136"/>
    </source>
</evidence>
<dbReference type="PANTHER" id="PTHR11693:SF22">
    <property type="entry name" value="ATP SYNTHASE SUBUNIT GAMMA, MITOCHONDRIAL"/>
    <property type="match status" value="1"/>
</dbReference>
<dbReference type="HAMAP" id="MF_00815">
    <property type="entry name" value="ATP_synth_gamma_bact"/>
    <property type="match status" value="1"/>
</dbReference>
<dbReference type="RefSeq" id="WP_249674475.1">
    <property type="nucleotide sequence ID" value="NZ_JAMCOF010000001.1"/>
</dbReference>
<dbReference type="PRINTS" id="PR00126">
    <property type="entry name" value="ATPASEGAMMA"/>
</dbReference>
<dbReference type="CDD" id="cd12151">
    <property type="entry name" value="F1-ATPase_gamma"/>
    <property type="match status" value="1"/>
</dbReference>
<comment type="subunit">
    <text evidence="10">F-type ATPases have 2 components, CF(1) - the catalytic core - and CF(0) - the membrane proton channel. CF(1) has five subunits: alpha(3), beta(3), gamma(1), delta(1), epsilon(1). CF(0) has three main subunits: a, b and c.</text>
</comment>
<dbReference type="Gene3D" id="3.40.1380.10">
    <property type="match status" value="1"/>
</dbReference>
<reference evidence="11 12" key="1">
    <citation type="submission" date="2022-05" db="EMBL/GenBank/DDBJ databases">
        <title>Description of the Bartonella bilalgolemii sp. nov. Isolated from Apodemus uralensis (Pallas 1811).</title>
        <authorList>
            <person name="Zgheib R."/>
            <person name="Celebi B."/>
        </authorList>
    </citation>
    <scope>NUCLEOTIDE SEQUENCE [LARGE SCALE GENOMIC DNA]</scope>
    <source>
        <strain evidence="11 12">G70</strain>
    </source>
</reference>
<evidence type="ECO:0000313" key="12">
    <source>
        <dbReference type="Proteomes" id="UP001523003"/>
    </source>
</evidence>
<dbReference type="SUPFAM" id="SSF52943">
    <property type="entry name" value="ATP synthase (F1-ATPase), gamma subunit"/>
    <property type="match status" value="1"/>
</dbReference>
<organism evidence="11 12">
    <name type="scientific">Bartonella bilalgolemii</name>
    <dbReference type="NCBI Taxonomy" id="2942911"/>
    <lineage>
        <taxon>Bacteria</taxon>
        <taxon>Pseudomonadati</taxon>
        <taxon>Pseudomonadota</taxon>
        <taxon>Alphaproteobacteria</taxon>
        <taxon>Hyphomicrobiales</taxon>
        <taxon>Bartonellaceae</taxon>
        <taxon>Bartonella</taxon>
    </lineage>
</organism>
<name>A0ABT0P742_9HYPH</name>
<evidence type="ECO:0000256" key="8">
    <source>
        <dbReference type="ARBA" id="ARBA00023196"/>
    </source>
</evidence>
<keyword evidence="7 10" id="KW-0472">Membrane</keyword>
<protein>
    <recommendedName>
        <fullName evidence="10">ATP synthase gamma chain</fullName>
    </recommendedName>
    <alternativeName>
        <fullName evidence="10">ATP synthase F1 sector gamma subunit</fullName>
    </alternativeName>
    <alternativeName>
        <fullName evidence="10">F-ATPase gamma subunit</fullName>
    </alternativeName>
</protein>
<dbReference type="InterPro" id="IPR023632">
    <property type="entry name" value="ATP_synth_F1_gsu_CS"/>
</dbReference>